<sequence>MKKRTKKILIGSSSALLVGLTSTFVISQPILDSSKENLNLNKAISGNVNGPVIISNESTINVFPTTYFYLSNFDANSPERFTQWNNTNQALTEFKKRAENQSLATNSVASEALNSLIEIYENLRVVEFNLNQAARLDGINSQLFQDSFNQKKDEEKFLGVTPIETVNLNVTSARSVFETNDPNAELQILIRSLNGFTINSNSTLSLRGNLNPDANSVPATTPEIVNLANGVPTTPDFVNLGNSTTSGVSTIVEIAEIDELTLSSNRNIILDFSYTGIQNGASTNNFNDAVSLPETTRGKLVLINENGELANATSISSYASNLNVFGRWMPSSTNSVSLENTLARPHFMNNFIIEKVNSTYKIFVSLKPKELISNVSVSQGSAILSKFGILNTQILSTQPLIQNNANAIFTIPFFESNATTQTIPNAPSLGQNQKLDVYLGNGATFTSQGIFIKGLNDNVFTRYDVVAPNAAGGGRIAPNLEIVTSQNNVSSPTITPGNIQVNPTTLGLGSGTEDLKVLDINVSTSIFSQFNFSLQEITFNNNHIAITDQVTDAANSNSRNYNPIYSLVRETEEITNSLISKKIFFRAPFVNSNSVLGNPDQRFPRNLVSATQIENQNQASLVNLSHILNGWISGNPIVNLSFDQDLKVITFTEELNRFTRIRLDQISRETGISGNRIYSSLRNTFENYENLKTQIISGYRKIENNPFNSALGSTAIIDNILQLVPGSVREDSLQLIASADPVSNSSSSRLNYDTVTSNELNKLIIEAYSTLQNRVKSAIDSVYARAISSYLNGDIVNNDEKRIPNLNSMSLSTSTPNGEIPLININRNQSVLSDLPGVVKGNQIFKGIFEWLSSNNLGIGLYSSTTPIINRTAESFSLSQIFEEFRTTDPKLSILSDSAFFGNDLTGNIEVEKALNLYKILFRFFGTDLNTYQANILLNGNQINFSDFENQNTNNISVSRIVRNMYSNLNLQNKTINFDVFGINIKVNSYNALVSAANLKFTLDNIRSLNSNNRALLEAINTQLRENLLDINNLASYSILIDETNLDKFTQDFSNVSTNQSIRSRLENSDIINKPLFVSNSLQSNFGTSINQSAPIVALILFALVGFALISTAGYVLVARKKTITFKNSNKGLKLTLSSMIILGIILLLVIVPIAIIL</sequence>
<keyword evidence="3" id="KW-1185">Reference proteome</keyword>
<protein>
    <submittedName>
        <fullName evidence="2">Expressed protein</fullName>
    </submittedName>
</protein>
<keyword evidence="1" id="KW-0812">Transmembrane</keyword>
<organism evidence="2 3">
    <name type="scientific">Mycoplasma mobile (strain ATCC 43663 / 163K / NCTC 11711)</name>
    <name type="common">Mesomycoplasma mobile</name>
    <dbReference type="NCBI Taxonomy" id="267748"/>
    <lineage>
        <taxon>Bacteria</taxon>
        <taxon>Bacillati</taxon>
        <taxon>Mycoplasmatota</taxon>
        <taxon>Mycoplasmoidales</taxon>
        <taxon>Metamycoplasmataceae</taxon>
        <taxon>Mesomycoplasma</taxon>
    </lineage>
</organism>
<feature type="transmembrane region" description="Helical" evidence="1">
    <location>
        <begin position="1096"/>
        <end position="1118"/>
    </location>
</feature>
<dbReference type="KEGG" id="mmo:MMOB1650"/>
<keyword evidence="1" id="KW-1133">Transmembrane helix</keyword>
<dbReference type="eggNOG" id="ENOG5032GD6">
    <property type="taxonomic scope" value="Bacteria"/>
</dbReference>
<dbReference type="STRING" id="267748.MMOB1650"/>
<dbReference type="HOGENOM" id="CLU_275550_0_0_14"/>
<evidence type="ECO:0000313" key="3">
    <source>
        <dbReference type="Proteomes" id="UP000009072"/>
    </source>
</evidence>
<dbReference type="Proteomes" id="UP000009072">
    <property type="component" value="Chromosome"/>
</dbReference>
<proteinExistence type="predicted"/>
<keyword evidence="1" id="KW-0472">Membrane</keyword>
<dbReference type="RefSeq" id="WP_011264685.1">
    <property type="nucleotide sequence ID" value="NC_006908.1"/>
</dbReference>
<reference evidence="2 3" key="1">
    <citation type="journal article" date="2004" name="Genome Res.">
        <title>The complete genome and proteome of Mycoplasma mobile.</title>
        <authorList>
            <person name="Jaffe J.D."/>
            <person name="Stange-Thomann N."/>
            <person name="Smith C."/>
            <person name="DeCaprio D."/>
            <person name="Fisher S."/>
            <person name="Butler J."/>
            <person name="Calvo S."/>
            <person name="Elkins T."/>
            <person name="FitzGerald M.G."/>
            <person name="Hafez N."/>
            <person name="Kodira C.D."/>
            <person name="Major J."/>
            <person name="Wang S."/>
            <person name="Wilkinson J."/>
            <person name="Nicol R."/>
            <person name="Nusbaum C."/>
            <person name="Birren B."/>
            <person name="Berg H.C."/>
            <person name="Church G.M."/>
        </authorList>
    </citation>
    <scope>NUCLEOTIDE SEQUENCE [LARGE SCALE GENOMIC DNA]</scope>
    <source>
        <strain evidence="3">ATCC 43663 / 163K / NCTC 11711</strain>
    </source>
</reference>
<dbReference type="EMBL" id="AE017308">
    <property type="protein sequence ID" value="AAT27651.1"/>
    <property type="molecule type" value="Genomic_DNA"/>
</dbReference>
<accession>Q6KIC5</accession>
<gene>
    <name evidence="2" type="ordered locus">MMOB1650</name>
</gene>
<feature type="transmembrane region" description="Helical" evidence="1">
    <location>
        <begin position="1139"/>
        <end position="1157"/>
    </location>
</feature>
<dbReference type="AlphaFoldDB" id="Q6KIC5"/>
<name>Q6KIC5_MYCM1</name>
<evidence type="ECO:0000256" key="1">
    <source>
        <dbReference type="SAM" id="Phobius"/>
    </source>
</evidence>
<evidence type="ECO:0000313" key="2">
    <source>
        <dbReference type="EMBL" id="AAT27651.1"/>
    </source>
</evidence>